<dbReference type="Proteomes" id="UP000249057">
    <property type="component" value="Unassembled WGS sequence"/>
</dbReference>
<reference evidence="1" key="1">
    <citation type="submission" date="2018-02" db="EMBL/GenBank/DDBJ databases">
        <title>The genomes of Aspergillus section Nigri reveals drivers in fungal speciation.</title>
        <authorList>
            <consortium name="DOE Joint Genome Institute"/>
            <person name="Vesth T.C."/>
            <person name="Nybo J."/>
            <person name="Theobald S."/>
            <person name="Brandl J."/>
            <person name="Frisvad J.C."/>
            <person name="Nielsen K.F."/>
            <person name="Lyhne E.K."/>
            <person name="Kogle M.E."/>
            <person name="Kuo A."/>
            <person name="Riley R."/>
            <person name="Clum A."/>
            <person name="Nolan M."/>
            <person name="Lipzen A."/>
            <person name="Salamov A."/>
            <person name="Henrissat B."/>
            <person name="Wiebenga A."/>
            <person name="De vries R.P."/>
            <person name="Grigoriev I.V."/>
            <person name="Mortensen U.H."/>
            <person name="Andersen M.R."/>
            <person name="Baker S.E."/>
        </authorList>
    </citation>
    <scope>NUCLEOTIDE SEQUENCE</scope>
    <source>
        <strain evidence="1">CBS 621.78</strain>
    </source>
</reference>
<accession>A0ACD1G6F0</accession>
<evidence type="ECO:0000313" key="2">
    <source>
        <dbReference type="Proteomes" id="UP000249057"/>
    </source>
</evidence>
<keyword evidence="2" id="KW-1185">Reference proteome</keyword>
<dbReference type="EMBL" id="KZ825350">
    <property type="protein sequence ID" value="RAH44847.1"/>
    <property type="molecule type" value="Genomic_DNA"/>
</dbReference>
<evidence type="ECO:0000313" key="1">
    <source>
        <dbReference type="EMBL" id="RAH44847.1"/>
    </source>
</evidence>
<proteinExistence type="predicted"/>
<sequence>MARETPLPSDNDRKLNTCVWLGATAATCQSLQRDGSFQLLLVVKEAASSVASSQVLLFSQSSLLSEGQARHLASTLSQAISEILAHSDRRVDDLDLLSAENESAIVRWNNNRNWPSQPRLKPILDIIHERAAEHPDKIAICAWDGNLTYRELVQQAARMASYLRQVTGLRPRDLIPLFTEKGAWTTVAQLAIWMVGAAFVPLESSHPDDRLRSILGIIKTRFIFSSEALSGRASTLIKNVVTIPSTLTGDSVTVDPGHPDTDPEAPAYILFTSGTTGLPKGVVMEQKALMYLSRQASSWDIRSNSRVLQFAAYSFNLSVVETYYTLSTGATLCVISEFDRTNNLPEAMQKMQVSWAALTPSLLSRMDASAPPSSLRSLVLGGESMSDQDFQRWTAASQVQLIQAYGMSEHAGLPCPSPLSMTPRCDLKAFPPSLIVRQWLVNPTNHQKLAPIGVVAELLLEGPSLARGYLDNADATASAFIEAPKWRRDLQAKLDGTTPGRMYKTGDLFRYTADGSIQYVGRKGTMVKIRGQRLDLGEIEAHARTVCRDGVQTIAESAIPANGKDIPIVALFLHSSDYQPKREAADSAGAPLLLATASPDFFSDVKRIRARLESLLPSYMLPSVYLPLARVPSTLTGKVARRSLYEAVQQHSREELEAYQGEGARLVMPVSETERKLHSLFGEALSLDPTKFGVEHDFLRLGGDSLAAMRVVNLSRSHQYALTVADILQQRTIANLSQLLARRQSDDSGSEKEPSPDPHVEVLQPLLAKIKLHSADVEDVCWCSPVQEGMLYSHARFAKMYHTRAIWEVAATQPHHPVDIGRLRRTWSRLSARHPTLRTVLFEVASEGKLALQVVLKPTVPGVGVADSVVMLSPPTSLPDEPPVPPRGGMDWIPKFQVYRTADDDTIYCVLDIHHTLMDASSIANLGRAFTRLYNSDGAKERALVEPAASYTRFARYLSRHLRESTLAYWKSYLQGVRPCIFPRLRPEGAEEPVGGRRASVCLAAIQHTYQQFCHETGLTVASLFKLAWALVLRSFTQSNDVAFTYLTNGRDVPLDGVEEAVGPYLNTLICRVQFDQQTSLQQTAQDMQAEFIRGLSYQQVNLPALFDALNLVGDCGFNTAINFLPNFDQEEDAEHKGSDSIRLKLHGIKGPSEHDMIVLVSSAQPVLECFLGYWARYMTEEQAASVAAALSVAVTSIVQTPSQTIGGVELFSDHYAPEVERWNQCTTLGEPDRLYEAMQQQCQLQTDKLAVDAWNGSLTFGELDCFSSVLAARVKANGIGPGDIVPCCFDRGKWTPVAMLAIIKTGAAFCLLSREHLTYLAEVCHTLKAQVALTSRDDANVAFQPADVKALTIEEIEDEHPIAAAPTWSAVTNLSCAIFIPPGSTSKSFNITSKDLRTLCPTMVESSSGLGLHPHDRAIHLASAAEDTSVMEVLGSLAVGACLCIPRERDIRVEQLSHIFATFKPTWAILTPTIARLLLPRGAPSLNTLLLAGEAIRPSDHDTWEAQNTTLMHLYRPAAGADTLLGMSRVIERSDPNLLGHAPGSPVRAWIVEPHNANNLAPLNAVGELVFSIPQHDEGAFEALATRPPWLSRFPTRSNQSHVFRSGHLAEYTSTGRIRLLGLSANPIPKVRGRRVNHAETEAHVLAALPPGPARLVSVEAIRQDNGEEVLAAFIFATGNTVSSSTLADPTDLLYDDDDEEGTVGASSDCITAARTLQQTLPRWKIPTLFLPLRRIPLTGRCGAIDRACLRQLMAALPLGKLQQGQSLAPTTELQHQLQQAFARVLDVPVGRVSQGSDFFGLGGTSVKAMELVAAVRKATGIQLRVADVFAGPVLRDLAARVGGLEN</sequence>
<organism evidence="1 2">
    <name type="scientific">Aspergillus brunneoviolaceus CBS 621.78</name>
    <dbReference type="NCBI Taxonomy" id="1450534"/>
    <lineage>
        <taxon>Eukaryota</taxon>
        <taxon>Fungi</taxon>
        <taxon>Dikarya</taxon>
        <taxon>Ascomycota</taxon>
        <taxon>Pezizomycotina</taxon>
        <taxon>Eurotiomycetes</taxon>
        <taxon>Eurotiomycetidae</taxon>
        <taxon>Eurotiales</taxon>
        <taxon>Aspergillaceae</taxon>
        <taxon>Aspergillus</taxon>
        <taxon>Aspergillus subgen. Circumdati</taxon>
    </lineage>
</organism>
<gene>
    <name evidence="1" type="ORF">BO95DRAFT_498813</name>
</gene>
<name>A0ACD1G6F0_9EURO</name>
<protein>
    <submittedName>
        <fullName evidence="1">Acetyl-CoA synthetase-like protein</fullName>
    </submittedName>
</protein>